<keyword evidence="7 15" id="KW-0479">Metal-binding</keyword>
<dbReference type="InterPro" id="IPR002933">
    <property type="entry name" value="Peptidase_M20"/>
</dbReference>
<comment type="catalytic activity">
    <reaction evidence="14 15">
        <text>N-succinyl-(2S,6S)-2,6-diaminopimelate + H2O = (2S,6S)-2,6-diaminopimelate + succinate</text>
        <dbReference type="Rhea" id="RHEA:22608"/>
        <dbReference type="ChEBI" id="CHEBI:15377"/>
        <dbReference type="ChEBI" id="CHEBI:30031"/>
        <dbReference type="ChEBI" id="CHEBI:57609"/>
        <dbReference type="ChEBI" id="CHEBI:58087"/>
        <dbReference type="EC" id="3.5.1.18"/>
    </reaction>
</comment>
<evidence type="ECO:0000256" key="4">
    <source>
        <dbReference type="ARBA" id="ARBA00011921"/>
    </source>
</evidence>
<evidence type="ECO:0000256" key="6">
    <source>
        <dbReference type="ARBA" id="ARBA00022605"/>
    </source>
</evidence>
<feature type="active site" evidence="15">
    <location>
        <position position="73"/>
    </location>
</feature>
<dbReference type="SUPFAM" id="SSF55031">
    <property type="entry name" value="Bacterial exopeptidase dimerisation domain"/>
    <property type="match status" value="1"/>
</dbReference>
<evidence type="ECO:0000256" key="9">
    <source>
        <dbReference type="ARBA" id="ARBA00022833"/>
    </source>
</evidence>
<dbReference type="GO" id="GO:0006526">
    <property type="term" value="P:L-arginine biosynthetic process"/>
    <property type="evidence" value="ECO:0007669"/>
    <property type="project" value="TreeGrafter"/>
</dbReference>
<evidence type="ECO:0000256" key="13">
    <source>
        <dbReference type="ARBA" id="ARBA00031891"/>
    </source>
</evidence>
<comment type="cofactor">
    <cofactor evidence="15">
        <name>Zn(2+)</name>
        <dbReference type="ChEBI" id="CHEBI:29105"/>
    </cofactor>
    <cofactor evidence="15">
        <name>Co(2+)</name>
        <dbReference type="ChEBI" id="CHEBI:48828"/>
    </cofactor>
    <text evidence="15">Binds 2 Zn(2+) or Co(2+) ions per subunit.</text>
</comment>
<feature type="binding site" evidence="15">
    <location>
        <position position="105"/>
    </location>
    <ligand>
        <name>Zn(2+)</name>
        <dbReference type="ChEBI" id="CHEBI:29105"/>
        <label>2</label>
    </ligand>
</feature>
<feature type="binding site" evidence="15">
    <location>
        <position position="71"/>
    </location>
    <ligand>
        <name>Zn(2+)</name>
        <dbReference type="ChEBI" id="CHEBI:29105"/>
        <label>1</label>
    </ligand>
</feature>
<name>A0A423PLR9_9GAMM</name>
<feature type="binding site" evidence="15">
    <location>
        <position position="168"/>
    </location>
    <ligand>
        <name>Zn(2+)</name>
        <dbReference type="ChEBI" id="CHEBI:29105"/>
        <label>1</label>
    </ligand>
</feature>
<evidence type="ECO:0000313" key="18">
    <source>
        <dbReference type="Proteomes" id="UP000285310"/>
    </source>
</evidence>
<evidence type="ECO:0000256" key="10">
    <source>
        <dbReference type="ARBA" id="ARBA00022915"/>
    </source>
</evidence>
<comment type="similarity">
    <text evidence="2 15">Belongs to the peptidase M20A family. DapE subfamily.</text>
</comment>
<dbReference type="InterPro" id="IPR050072">
    <property type="entry name" value="Peptidase_M20A"/>
</dbReference>
<comment type="function">
    <text evidence="15">Catalyzes the hydrolysis of N-succinyl-L,L-diaminopimelic acid (SDAP), forming succinate and LL-2,6-diaminopimelate (DAP), an intermediate involved in the bacterial biosynthesis of lysine and meso-diaminopimelic acid, an essential component of bacterial cell walls.</text>
</comment>
<keyword evidence="8 15" id="KW-0378">Hydrolase</keyword>
<dbReference type="InParanoid" id="A0A423PLR9"/>
<dbReference type="GO" id="GO:0008777">
    <property type="term" value="F:acetylornithine deacetylase activity"/>
    <property type="evidence" value="ECO:0007669"/>
    <property type="project" value="TreeGrafter"/>
</dbReference>
<dbReference type="InterPro" id="IPR005941">
    <property type="entry name" value="DapE_proteobac"/>
</dbReference>
<evidence type="ECO:0000256" key="3">
    <source>
        <dbReference type="ARBA" id="ARBA00011738"/>
    </source>
</evidence>
<evidence type="ECO:0000256" key="11">
    <source>
        <dbReference type="ARBA" id="ARBA00023154"/>
    </source>
</evidence>
<keyword evidence="10 15" id="KW-0220">Diaminopimelate biosynthesis</keyword>
<dbReference type="GO" id="GO:0009089">
    <property type="term" value="P:lysine biosynthetic process via diaminopimelate"/>
    <property type="evidence" value="ECO:0007669"/>
    <property type="project" value="UniProtKB-UniRule"/>
</dbReference>
<dbReference type="Pfam" id="PF01546">
    <property type="entry name" value="Peptidase_M20"/>
    <property type="match status" value="1"/>
</dbReference>
<dbReference type="GO" id="GO:0009014">
    <property type="term" value="F:succinyl-diaminopimelate desuccinylase activity"/>
    <property type="evidence" value="ECO:0007669"/>
    <property type="project" value="UniProtKB-UniRule"/>
</dbReference>
<keyword evidence="18" id="KW-1185">Reference proteome</keyword>
<dbReference type="UniPathway" id="UPA00034">
    <property type="reaction ID" value="UER00021"/>
</dbReference>
<dbReference type="HAMAP" id="MF_01690">
    <property type="entry name" value="DapE"/>
    <property type="match status" value="1"/>
</dbReference>
<dbReference type="Gene3D" id="3.40.630.10">
    <property type="entry name" value="Zn peptidases"/>
    <property type="match status" value="2"/>
</dbReference>
<evidence type="ECO:0000313" key="17">
    <source>
        <dbReference type="EMBL" id="ROO26519.1"/>
    </source>
</evidence>
<dbReference type="EC" id="3.5.1.18" evidence="4 15"/>
<protein>
    <recommendedName>
        <fullName evidence="5 15">Succinyl-diaminopimelate desuccinylase</fullName>
        <shortName evidence="15">SDAP desuccinylase</shortName>
        <ecNumber evidence="4 15">3.5.1.18</ecNumber>
    </recommendedName>
    <alternativeName>
        <fullName evidence="13 15">N-succinyl-LL-2,6-diaminoheptanedioate amidohydrolase</fullName>
    </alternativeName>
</protein>
<dbReference type="NCBIfam" id="NF009557">
    <property type="entry name" value="PRK13009.1"/>
    <property type="match status" value="1"/>
</dbReference>
<dbReference type="GO" id="GO:0008270">
    <property type="term" value="F:zinc ion binding"/>
    <property type="evidence" value="ECO:0007669"/>
    <property type="project" value="UniProtKB-UniRule"/>
</dbReference>
<dbReference type="InterPro" id="IPR036264">
    <property type="entry name" value="Bact_exopeptidase_dim_dom"/>
</dbReference>
<evidence type="ECO:0000256" key="7">
    <source>
        <dbReference type="ARBA" id="ARBA00022723"/>
    </source>
</evidence>
<evidence type="ECO:0000256" key="12">
    <source>
        <dbReference type="ARBA" id="ARBA00023285"/>
    </source>
</evidence>
<accession>A0A423PLR9</accession>
<dbReference type="Pfam" id="PF07687">
    <property type="entry name" value="M20_dimer"/>
    <property type="match status" value="1"/>
</dbReference>
<dbReference type="EMBL" id="AYKG01000034">
    <property type="protein sequence ID" value="ROO26519.1"/>
    <property type="molecule type" value="Genomic_DNA"/>
</dbReference>
<feature type="binding site" evidence="15">
    <location>
        <position position="140"/>
    </location>
    <ligand>
        <name>Zn(2+)</name>
        <dbReference type="ChEBI" id="CHEBI:29105"/>
        <label>2</label>
    </ligand>
</feature>
<evidence type="ECO:0000256" key="5">
    <source>
        <dbReference type="ARBA" id="ARBA00022391"/>
    </source>
</evidence>
<gene>
    <name evidence="15" type="primary">dapE</name>
    <name evidence="17" type="ORF">SAJA_10590</name>
</gene>
<keyword evidence="12 15" id="KW-0170">Cobalt</keyword>
<dbReference type="PANTHER" id="PTHR43808">
    <property type="entry name" value="ACETYLORNITHINE DEACETYLASE"/>
    <property type="match status" value="1"/>
</dbReference>
<dbReference type="FunCoup" id="A0A423PLR9">
    <property type="interactions" value="423"/>
</dbReference>
<evidence type="ECO:0000256" key="1">
    <source>
        <dbReference type="ARBA" id="ARBA00005130"/>
    </source>
</evidence>
<dbReference type="SUPFAM" id="SSF53187">
    <property type="entry name" value="Zn-dependent exopeptidases"/>
    <property type="match status" value="1"/>
</dbReference>
<dbReference type="GO" id="GO:0050897">
    <property type="term" value="F:cobalt ion binding"/>
    <property type="evidence" value="ECO:0007669"/>
    <property type="project" value="UniProtKB-UniRule"/>
</dbReference>
<dbReference type="CDD" id="cd03891">
    <property type="entry name" value="M20_DapE_proteobac"/>
    <property type="match status" value="1"/>
</dbReference>
<comment type="subunit">
    <text evidence="3 15">Homodimer.</text>
</comment>
<dbReference type="PROSITE" id="PS00759">
    <property type="entry name" value="ARGE_DAPE_CPG2_2"/>
    <property type="match status" value="1"/>
</dbReference>
<feature type="binding site" evidence="15">
    <location>
        <position position="355"/>
    </location>
    <ligand>
        <name>Zn(2+)</name>
        <dbReference type="ChEBI" id="CHEBI:29105"/>
        <label>2</label>
    </ligand>
</feature>
<dbReference type="Proteomes" id="UP000285310">
    <property type="component" value="Unassembled WGS sequence"/>
</dbReference>
<evidence type="ECO:0000259" key="16">
    <source>
        <dbReference type="Pfam" id="PF07687"/>
    </source>
</evidence>
<proteinExistence type="inferred from homology"/>
<reference evidence="17 18" key="1">
    <citation type="submission" date="2013-10" db="EMBL/GenBank/DDBJ databases">
        <title>Salinisphaera japonica YTM-1 Genome Sequencing.</title>
        <authorList>
            <person name="Lai Q."/>
            <person name="Li C."/>
            <person name="Shao Z."/>
        </authorList>
    </citation>
    <scope>NUCLEOTIDE SEQUENCE [LARGE SCALE GENOMIC DNA]</scope>
    <source>
        <strain evidence="17 18">YTM-1</strain>
    </source>
</reference>
<sequence>MPTDTGDTALALARELIQRASVTPADAGCQALIGNRLAAAGFAVEHLRIGEVDNLWAVAGDHGPLTCLAGHTDVVPVGPADDWAYDPFGATIDDAGWLYGRGAADMKSSVAAMVCAAERFRDNHPDHHGRIAFLLTSDEEGPAVDGTRAVVDWLGERGETIERCLVGEPSSETTLGDTVKNGRRGSLNAQIRVVGRQGHVAYPHKGDNALHRLVGLLNDLIAHVWDEGDEAFPPTSFQVSNLTSGTGAENVMPGVAEAACNWRFSTLQSEQSLREIAESYAEQHGIDPASFTWRLSGEPFVTREGALIEATRHAIIDVCGHPPLLSTGGGTSDGRFIAPTGAEVLELGPANATIHQANERIPAADIEPLSRIYEDILVRLHT</sequence>
<dbReference type="PANTHER" id="PTHR43808:SF31">
    <property type="entry name" value="N-ACETYL-L-CITRULLINE DEACETYLASE"/>
    <property type="match status" value="1"/>
</dbReference>
<dbReference type="GO" id="GO:0019877">
    <property type="term" value="P:diaminopimelate biosynthetic process"/>
    <property type="evidence" value="ECO:0007669"/>
    <property type="project" value="UniProtKB-UniRule"/>
</dbReference>
<comment type="caution">
    <text evidence="17">The sequence shown here is derived from an EMBL/GenBank/DDBJ whole genome shotgun (WGS) entry which is preliminary data.</text>
</comment>
<evidence type="ECO:0000256" key="15">
    <source>
        <dbReference type="HAMAP-Rule" id="MF_01690"/>
    </source>
</evidence>
<dbReference type="NCBIfam" id="TIGR01246">
    <property type="entry name" value="dapE_proteo"/>
    <property type="match status" value="1"/>
</dbReference>
<dbReference type="AlphaFoldDB" id="A0A423PLR9"/>
<evidence type="ECO:0000256" key="2">
    <source>
        <dbReference type="ARBA" id="ARBA00006746"/>
    </source>
</evidence>
<feature type="binding site" evidence="15">
    <location>
        <position position="105"/>
    </location>
    <ligand>
        <name>Zn(2+)</name>
        <dbReference type="ChEBI" id="CHEBI:29105"/>
        <label>1</label>
    </ligand>
</feature>
<feature type="domain" description="Peptidase M20 dimerisation" evidence="16">
    <location>
        <begin position="181"/>
        <end position="285"/>
    </location>
</feature>
<evidence type="ECO:0000256" key="14">
    <source>
        <dbReference type="ARBA" id="ARBA00051301"/>
    </source>
</evidence>
<organism evidence="17 18">
    <name type="scientific">Salinisphaera japonica YTM-1</name>
    <dbReference type="NCBI Taxonomy" id="1209778"/>
    <lineage>
        <taxon>Bacteria</taxon>
        <taxon>Pseudomonadati</taxon>
        <taxon>Pseudomonadota</taxon>
        <taxon>Gammaproteobacteria</taxon>
        <taxon>Salinisphaerales</taxon>
        <taxon>Salinisphaeraceae</taxon>
        <taxon>Salinisphaera</taxon>
    </lineage>
</organism>
<dbReference type="InterPro" id="IPR001261">
    <property type="entry name" value="ArgE/DapE_CS"/>
</dbReference>
<keyword evidence="6 15" id="KW-0028">Amino-acid biosynthesis</keyword>
<keyword evidence="11 15" id="KW-0457">Lysine biosynthesis</keyword>
<keyword evidence="9 15" id="KW-0862">Zinc</keyword>
<evidence type="ECO:0000256" key="8">
    <source>
        <dbReference type="ARBA" id="ARBA00022801"/>
    </source>
</evidence>
<comment type="pathway">
    <text evidence="1 15">Amino-acid biosynthesis; L-lysine biosynthesis via DAP pathway; LL-2,6-diaminopimelate from (S)-tetrahydrodipicolinate (succinylase route): step 3/3.</text>
</comment>
<dbReference type="InterPro" id="IPR011650">
    <property type="entry name" value="Peptidase_M20_dimer"/>
</dbReference>
<feature type="active site" description="Proton acceptor" evidence="15">
    <location>
        <position position="139"/>
    </location>
</feature>